<dbReference type="SUPFAM" id="SSF46785">
    <property type="entry name" value="Winged helix' DNA-binding domain"/>
    <property type="match status" value="1"/>
</dbReference>
<proteinExistence type="inferred from homology"/>
<dbReference type="InterPro" id="IPR036388">
    <property type="entry name" value="WH-like_DNA-bd_sf"/>
</dbReference>
<dbReference type="SUPFAM" id="SSF53850">
    <property type="entry name" value="Periplasmic binding protein-like II"/>
    <property type="match status" value="1"/>
</dbReference>
<dbReference type="RefSeq" id="WP_378611733.1">
    <property type="nucleotide sequence ID" value="NZ_JBHSAX010000007.1"/>
</dbReference>
<keyword evidence="5" id="KW-0804">Transcription</keyword>
<organism evidence="7 8">
    <name type="scientific">Nocardia jiangsuensis</name>
    <dbReference type="NCBI Taxonomy" id="1691563"/>
    <lineage>
        <taxon>Bacteria</taxon>
        <taxon>Bacillati</taxon>
        <taxon>Actinomycetota</taxon>
        <taxon>Actinomycetes</taxon>
        <taxon>Mycobacteriales</taxon>
        <taxon>Nocardiaceae</taxon>
        <taxon>Nocardia</taxon>
    </lineage>
</organism>
<dbReference type="PANTHER" id="PTHR30346:SF0">
    <property type="entry name" value="HCA OPERON TRANSCRIPTIONAL ACTIVATOR HCAR"/>
    <property type="match status" value="1"/>
</dbReference>
<evidence type="ECO:0000256" key="2">
    <source>
        <dbReference type="ARBA" id="ARBA00023015"/>
    </source>
</evidence>
<evidence type="ECO:0000256" key="1">
    <source>
        <dbReference type="ARBA" id="ARBA00009437"/>
    </source>
</evidence>
<protein>
    <submittedName>
        <fullName evidence="7">LysR family transcriptional regulator</fullName>
    </submittedName>
</protein>
<gene>
    <name evidence="7" type="ORF">ACFO0B_08270</name>
</gene>
<sequence>MIRPDLDLAAVRGFLAVAEHGQLTLAAGELGISQQAVSKRIAKLEAVLGISLFERTRTGVLPTAAGARFLPRARALLALADETVAAVRAFPRPLRVAVLGERQAAVRSLRFFLDRHPGAETEIVVGDAVVTSRDALLSERADAAFARAHGGPRPLPAHIAAAPALLEPLHLLVGRRHPLAGRNAVPLAELAGTSVWVPGAAVPSEWADFYRDLGDFANIAIDTARPEPGSGIGRMIERIAASDALCTFNGDDFDTPYHPELRRVRVVDPAPAYPHALLWDAEDPHPDLTELLAHCRAHYNADTAASCWLPEPDRPLFVG</sequence>
<keyword evidence="2" id="KW-0805">Transcription regulation</keyword>
<keyword evidence="4" id="KW-0010">Activator</keyword>
<dbReference type="PANTHER" id="PTHR30346">
    <property type="entry name" value="TRANSCRIPTIONAL DUAL REGULATOR HCAR-RELATED"/>
    <property type="match status" value="1"/>
</dbReference>
<dbReference type="InterPro" id="IPR036390">
    <property type="entry name" value="WH_DNA-bd_sf"/>
</dbReference>
<evidence type="ECO:0000256" key="5">
    <source>
        <dbReference type="ARBA" id="ARBA00023163"/>
    </source>
</evidence>
<dbReference type="Proteomes" id="UP001595696">
    <property type="component" value="Unassembled WGS sequence"/>
</dbReference>
<evidence type="ECO:0000256" key="4">
    <source>
        <dbReference type="ARBA" id="ARBA00023159"/>
    </source>
</evidence>
<evidence type="ECO:0000259" key="6">
    <source>
        <dbReference type="PROSITE" id="PS50931"/>
    </source>
</evidence>
<reference evidence="8" key="1">
    <citation type="journal article" date="2019" name="Int. J. Syst. Evol. Microbiol.">
        <title>The Global Catalogue of Microorganisms (GCM) 10K type strain sequencing project: providing services to taxonomists for standard genome sequencing and annotation.</title>
        <authorList>
            <consortium name="The Broad Institute Genomics Platform"/>
            <consortium name="The Broad Institute Genome Sequencing Center for Infectious Disease"/>
            <person name="Wu L."/>
            <person name="Ma J."/>
        </authorList>
    </citation>
    <scope>NUCLEOTIDE SEQUENCE [LARGE SCALE GENOMIC DNA]</scope>
    <source>
        <strain evidence="8">CGMCC 4.7330</strain>
    </source>
</reference>
<evidence type="ECO:0000313" key="7">
    <source>
        <dbReference type="EMBL" id="MFC3961981.1"/>
    </source>
</evidence>
<feature type="domain" description="HTH lysR-type" evidence="6">
    <location>
        <begin position="6"/>
        <end position="63"/>
    </location>
</feature>
<dbReference type="PROSITE" id="PS50931">
    <property type="entry name" value="HTH_LYSR"/>
    <property type="match status" value="1"/>
</dbReference>
<name>A0ABV8DPG4_9NOCA</name>
<comment type="caution">
    <text evidence="7">The sequence shown here is derived from an EMBL/GenBank/DDBJ whole genome shotgun (WGS) entry which is preliminary data.</text>
</comment>
<dbReference type="InterPro" id="IPR000847">
    <property type="entry name" value="LysR_HTH_N"/>
</dbReference>
<dbReference type="Pfam" id="PF03466">
    <property type="entry name" value="LysR_substrate"/>
    <property type="match status" value="1"/>
</dbReference>
<comment type="similarity">
    <text evidence="1">Belongs to the LysR transcriptional regulatory family.</text>
</comment>
<dbReference type="Pfam" id="PF00126">
    <property type="entry name" value="HTH_1"/>
    <property type="match status" value="1"/>
</dbReference>
<dbReference type="Gene3D" id="1.10.10.10">
    <property type="entry name" value="Winged helix-like DNA-binding domain superfamily/Winged helix DNA-binding domain"/>
    <property type="match status" value="1"/>
</dbReference>
<dbReference type="PRINTS" id="PR00039">
    <property type="entry name" value="HTHLYSR"/>
</dbReference>
<keyword evidence="3" id="KW-0238">DNA-binding</keyword>
<accession>A0ABV8DPG4</accession>
<keyword evidence="8" id="KW-1185">Reference proteome</keyword>
<evidence type="ECO:0000313" key="8">
    <source>
        <dbReference type="Proteomes" id="UP001595696"/>
    </source>
</evidence>
<dbReference type="EMBL" id="JBHSAX010000007">
    <property type="protein sequence ID" value="MFC3961981.1"/>
    <property type="molecule type" value="Genomic_DNA"/>
</dbReference>
<dbReference type="InterPro" id="IPR005119">
    <property type="entry name" value="LysR_subst-bd"/>
</dbReference>
<dbReference type="Gene3D" id="3.40.190.290">
    <property type="match status" value="1"/>
</dbReference>
<evidence type="ECO:0000256" key="3">
    <source>
        <dbReference type="ARBA" id="ARBA00023125"/>
    </source>
</evidence>